<feature type="compositionally biased region" description="Basic residues" evidence="1">
    <location>
        <begin position="21"/>
        <end position="45"/>
    </location>
</feature>
<name>A0ABQ8Z299_9EUKA</name>
<keyword evidence="3" id="KW-1185">Reference proteome</keyword>
<proteinExistence type="predicted"/>
<dbReference type="Proteomes" id="UP001150062">
    <property type="component" value="Unassembled WGS sequence"/>
</dbReference>
<feature type="region of interest" description="Disordered" evidence="1">
    <location>
        <begin position="17"/>
        <end position="74"/>
    </location>
</feature>
<comment type="caution">
    <text evidence="2">The sequence shown here is derived from an EMBL/GenBank/DDBJ whole genome shotgun (WGS) entry which is preliminary data.</text>
</comment>
<gene>
    <name evidence="2" type="ORF">M0813_15738</name>
</gene>
<feature type="region of interest" description="Disordered" evidence="1">
    <location>
        <begin position="118"/>
        <end position="138"/>
    </location>
</feature>
<evidence type="ECO:0000313" key="2">
    <source>
        <dbReference type="EMBL" id="KAJ6250920.1"/>
    </source>
</evidence>
<accession>A0ABQ8Z299</accession>
<evidence type="ECO:0000256" key="1">
    <source>
        <dbReference type="SAM" id="MobiDB-lite"/>
    </source>
</evidence>
<feature type="compositionally biased region" description="Polar residues" evidence="1">
    <location>
        <begin position="118"/>
        <end position="136"/>
    </location>
</feature>
<organism evidence="2 3">
    <name type="scientific">Anaeramoeba flamelloides</name>
    <dbReference type="NCBI Taxonomy" id="1746091"/>
    <lineage>
        <taxon>Eukaryota</taxon>
        <taxon>Metamonada</taxon>
        <taxon>Anaeramoebidae</taxon>
        <taxon>Anaeramoeba</taxon>
    </lineage>
</organism>
<reference evidence="2" key="1">
    <citation type="submission" date="2022-08" db="EMBL/GenBank/DDBJ databases">
        <title>Novel sulfate-reducing endosymbionts in the free-living metamonad Anaeramoeba.</title>
        <authorList>
            <person name="Jerlstrom-Hultqvist J."/>
            <person name="Cepicka I."/>
            <person name="Gallot-Lavallee L."/>
            <person name="Salas-Leiva D."/>
            <person name="Curtis B.A."/>
            <person name="Zahonova K."/>
            <person name="Pipaliya S."/>
            <person name="Dacks J."/>
            <person name="Roger A.J."/>
        </authorList>
    </citation>
    <scope>NUCLEOTIDE SEQUENCE</scope>
    <source>
        <strain evidence="2">Schooner1</strain>
    </source>
</reference>
<dbReference type="EMBL" id="JAOAOG010000073">
    <property type="protein sequence ID" value="KAJ6250920.1"/>
    <property type="molecule type" value="Genomic_DNA"/>
</dbReference>
<feature type="compositionally biased region" description="Low complexity" evidence="1">
    <location>
        <begin position="55"/>
        <end position="74"/>
    </location>
</feature>
<protein>
    <submittedName>
        <fullName evidence="2">Cyclin y</fullName>
    </submittedName>
</protein>
<sequence>MSDDSSSDFDSIFENMELGHSKSKKKTKKMSKTKSKRNYKRSKLSKFKETFKYQSTCSSSSTLDSSSYTSTTTSSSEIEYTDQKKYKINKYFTNSTNSETGRNDQKSDNGYCERKYQSNTISSENVQNTNNTTYQMKKSKEINKNVNYSLNTKNKNKAQKKRSNSKKNKFVGILTFKPGSIKPIWEELAVWNIDYKYIFEDLTLDDINSLESTVLNYMNFKLSVNTPTYTNYYLELRNLSSFTILHSKKKTYRKLKVILPFHILSLYLL</sequence>
<evidence type="ECO:0000313" key="3">
    <source>
        <dbReference type="Proteomes" id="UP001150062"/>
    </source>
</evidence>